<evidence type="ECO:0000313" key="2">
    <source>
        <dbReference type="Proteomes" id="UP000244722"/>
    </source>
</evidence>
<evidence type="ECO:0000313" key="1">
    <source>
        <dbReference type="EMBL" id="PUU81607.1"/>
    </source>
</evidence>
<proteinExistence type="predicted"/>
<comment type="caution">
    <text evidence="1">The sequence shown here is derived from an EMBL/GenBank/DDBJ whole genome shotgun (WGS) entry which is preliminary data.</text>
</comment>
<accession>A0A2T7A1K8</accession>
<sequence length="112" mass="12583">MLTEIPTSPVLGSFPTLNLSQQIHKSIAFPDLHFKRTPEIRNLIYNYPHVSYQLSEGRDLLPQVSKLILKAHKVILLIIRPLLELGGTVEALVGLLLCCEKEKTNDESHQTG</sequence>
<gene>
    <name evidence="1" type="ORF">B9Z19DRAFT_1121902</name>
</gene>
<dbReference type="Proteomes" id="UP000244722">
    <property type="component" value="Unassembled WGS sequence"/>
</dbReference>
<organism evidence="1 2">
    <name type="scientific">Tuber borchii</name>
    <name type="common">White truffle</name>
    <dbReference type="NCBI Taxonomy" id="42251"/>
    <lineage>
        <taxon>Eukaryota</taxon>
        <taxon>Fungi</taxon>
        <taxon>Dikarya</taxon>
        <taxon>Ascomycota</taxon>
        <taxon>Pezizomycotina</taxon>
        <taxon>Pezizomycetes</taxon>
        <taxon>Pezizales</taxon>
        <taxon>Tuberaceae</taxon>
        <taxon>Tuber</taxon>
    </lineage>
</organism>
<dbReference type="AlphaFoldDB" id="A0A2T7A1K8"/>
<dbReference type="EMBL" id="NESQ01000042">
    <property type="protein sequence ID" value="PUU81607.1"/>
    <property type="molecule type" value="Genomic_DNA"/>
</dbReference>
<name>A0A2T7A1K8_TUBBO</name>
<protein>
    <submittedName>
        <fullName evidence="1">Uncharacterized protein</fullName>
    </submittedName>
</protein>
<reference evidence="1 2" key="1">
    <citation type="submission" date="2017-04" db="EMBL/GenBank/DDBJ databases">
        <title>Draft genome sequence of Tuber borchii Vittad., a whitish edible truffle.</title>
        <authorList>
            <consortium name="DOE Joint Genome Institute"/>
            <person name="Murat C."/>
            <person name="Kuo A."/>
            <person name="Barry K.W."/>
            <person name="Clum A."/>
            <person name="Dockter R.B."/>
            <person name="Fauchery L."/>
            <person name="Iotti M."/>
            <person name="Kohler A."/>
            <person name="Labutti K."/>
            <person name="Lindquist E.A."/>
            <person name="Lipzen A."/>
            <person name="Ohm R.A."/>
            <person name="Wang M."/>
            <person name="Grigoriev I.V."/>
            <person name="Zambonelli A."/>
            <person name="Martin F.M."/>
        </authorList>
    </citation>
    <scope>NUCLEOTIDE SEQUENCE [LARGE SCALE GENOMIC DNA]</scope>
    <source>
        <strain evidence="1 2">Tbo3840</strain>
    </source>
</reference>
<keyword evidence="2" id="KW-1185">Reference proteome</keyword>